<comment type="caution">
    <text evidence="1">The sequence shown here is derived from an EMBL/GenBank/DDBJ whole genome shotgun (WGS) entry which is preliminary data.</text>
</comment>
<name>A0A0F5YIK5_9CYAN</name>
<dbReference type="EMBL" id="LATL02000092">
    <property type="protein sequence ID" value="KKD38578.1"/>
    <property type="molecule type" value="Genomic_DNA"/>
</dbReference>
<evidence type="ECO:0000313" key="1">
    <source>
        <dbReference type="EMBL" id="KKD38578.1"/>
    </source>
</evidence>
<dbReference type="Proteomes" id="UP000033607">
    <property type="component" value="Unassembled WGS sequence"/>
</dbReference>
<dbReference type="RefSeq" id="WP_046278017.1">
    <property type="nucleotide sequence ID" value="NZ_LATL02000092.1"/>
</dbReference>
<reference evidence="1 2" key="1">
    <citation type="submission" date="2015-06" db="EMBL/GenBank/DDBJ databases">
        <title>Draft genome assembly of filamentous brackish cyanobacterium Limnoraphis robusta strain CS-951.</title>
        <authorList>
            <person name="Willis A."/>
            <person name="Parks M."/>
            <person name="Burford M.A."/>
        </authorList>
    </citation>
    <scope>NUCLEOTIDE SEQUENCE [LARGE SCALE GENOMIC DNA]</scope>
    <source>
        <strain evidence="1 2">CS-951</strain>
    </source>
</reference>
<dbReference type="AlphaFoldDB" id="A0A0F5YIK5"/>
<evidence type="ECO:0000313" key="2">
    <source>
        <dbReference type="Proteomes" id="UP000033607"/>
    </source>
</evidence>
<proteinExistence type="predicted"/>
<protein>
    <submittedName>
        <fullName evidence="1">Uncharacterized protein</fullName>
    </submittedName>
</protein>
<accession>A0A0F5YIK5</accession>
<gene>
    <name evidence="1" type="ORF">WN50_08075</name>
</gene>
<sequence>MKFSKLLIPTAFSLICLAILTEKEVLSEDLTSLTTHPSHSISDVFIDIKQIYSNTSDVADNGTPESEATGSQGQ</sequence>
<organism evidence="1 2">
    <name type="scientific">Limnoraphis robusta CS-951</name>
    <dbReference type="NCBI Taxonomy" id="1637645"/>
    <lineage>
        <taxon>Bacteria</taxon>
        <taxon>Bacillati</taxon>
        <taxon>Cyanobacteriota</taxon>
        <taxon>Cyanophyceae</taxon>
        <taxon>Oscillatoriophycideae</taxon>
        <taxon>Oscillatoriales</taxon>
        <taxon>Sirenicapillariaceae</taxon>
        <taxon>Limnoraphis</taxon>
    </lineage>
</organism>